<dbReference type="AlphaFoldDB" id="A0A9K3PA06"/>
<comment type="caution">
    <text evidence="1">The sequence shown here is derived from an EMBL/GenBank/DDBJ whole genome shotgun (WGS) entry which is preliminary data.</text>
</comment>
<reference evidence="1" key="1">
    <citation type="journal article" date="2021" name="Sci. Rep.">
        <title>Diploid genomic architecture of Nitzschia inconspicua, an elite biomass production diatom.</title>
        <authorList>
            <person name="Oliver A."/>
            <person name="Podell S."/>
            <person name="Pinowska A."/>
            <person name="Traller J.C."/>
            <person name="Smith S.R."/>
            <person name="McClure R."/>
            <person name="Beliaev A."/>
            <person name="Bohutskyi P."/>
            <person name="Hill E.A."/>
            <person name="Rabines A."/>
            <person name="Zheng H."/>
            <person name="Allen L.Z."/>
            <person name="Kuo A."/>
            <person name="Grigoriev I.V."/>
            <person name="Allen A.E."/>
            <person name="Hazlebeck D."/>
            <person name="Allen E.E."/>
        </authorList>
    </citation>
    <scope>NUCLEOTIDE SEQUENCE</scope>
    <source>
        <strain evidence="1">Hildebrandi</strain>
    </source>
</reference>
<evidence type="ECO:0000313" key="3">
    <source>
        <dbReference type="Proteomes" id="UP000693970"/>
    </source>
</evidence>
<dbReference type="EMBL" id="JAGRRH010000011">
    <property type="protein sequence ID" value="KAG7362558.1"/>
    <property type="molecule type" value="Genomic_DNA"/>
</dbReference>
<proteinExistence type="predicted"/>
<reference evidence="1" key="2">
    <citation type="submission" date="2021-04" db="EMBL/GenBank/DDBJ databases">
        <authorList>
            <person name="Podell S."/>
        </authorList>
    </citation>
    <scope>NUCLEOTIDE SEQUENCE</scope>
    <source>
        <strain evidence="1">Hildebrandi</strain>
    </source>
</reference>
<name>A0A9K3PA06_9STRA</name>
<keyword evidence="3" id="KW-1185">Reference proteome</keyword>
<dbReference type="EMBL" id="JAGRRH010000030">
    <property type="protein sequence ID" value="KAG7339762.1"/>
    <property type="molecule type" value="Genomic_DNA"/>
</dbReference>
<dbReference type="Proteomes" id="UP000693970">
    <property type="component" value="Unassembled WGS sequence"/>
</dbReference>
<protein>
    <submittedName>
        <fullName evidence="1">Uncharacterized protein</fullName>
    </submittedName>
</protein>
<evidence type="ECO:0000313" key="1">
    <source>
        <dbReference type="EMBL" id="KAG7339762.1"/>
    </source>
</evidence>
<organism evidence="1 3">
    <name type="scientific">Nitzschia inconspicua</name>
    <dbReference type="NCBI Taxonomy" id="303405"/>
    <lineage>
        <taxon>Eukaryota</taxon>
        <taxon>Sar</taxon>
        <taxon>Stramenopiles</taxon>
        <taxon>Ochrophyta</taxon>
        <taxon>Bacillariophyta</taxon>
        <taxon>Bacillariophyceae</taxon>
        <taxon>Bacillariophycidae</taxon>
        <taxon>Bacillariales</taxon>
        <taxon>Bacillariaceae</taxon>
        <taxon>Nitzschia</taxon>
    </lineage>
</organism>
<dbReference type="PROSITE" id="PS51257">
    <property type="entry name" value="PROKAR_LIPOPROTEIN"/>
    <property type="match status" value="1"/>
</dbReference>
<evidence type="ECO:0000313" key="2">
    <source>
        <dbReference type="EMBL" id="KAG7362558.1"/>
    </source>
</evidence>
<accession>A0A9K3PA06</accession>
<dbReference type="OrthoDB" id="204760at2759"/>
<sequence>MVARRYGMSRLLWVTGIVLLFAIACLEYENIMKIDFNGSSFSWKNSGMKNNGCIDSGKKSVVQQQQSHLSQRRNETSCWVGDNFQSTVTRIQLQHRARELENRYCRLTCHDDDDDPCSDWNTSPSFPSQDLTIAVSYYSHPAMLLYQLNVFSSYPESLRSRLKIIIIDDGSPEGLWAEDYLRSGGGHVVNGGNDSDSNSNNNSHDNIIPYESLLDLKLVRIDQDIVYNMAGAKNLACHLSETSQILLLDLDLIIPQKAMEQCLELNTTTMIDDDDKRGRRQRQRRLFVNHKFYRNTEKFHPGVTLVDVCAYFAAGGCDEDYSGSYGHEDTDFEYRWSQIDPTQRKTIYQKDIVFVHPKDAPKRCSADLILSDRLVDQCRTAEKRFQPAIKDPALNQIKLDTKVQSGIWSNIFLRFPWHEVFHRRLPTKDTTT</sequence>
<gene>
    <name evidence="2" type="ORF">IV203_025442</name>
    <name evidence="1" type="ORF">IV203_028223</name>
</gene>